<dbReference type="EMBL" id="UYIQ01000001">
    <property type="protein sequence ID" value="VDG81891.1"/>
    <property type="molecule type" value="Genomic_DNA"/>
</dbReference>
<comment type="caution">
    <text evidence="2">The sequence shown here is derived from an EMBL/GenBank/DDBJ whole genome shotgun (WGS) entry which is preliminary data.</text>
</comment>
<keyword evidence="1" id="KW-1133">Transmembrane helix</keyword>
<organism evidence="2 3">
    <name type="scientific">Capnocytophaga ochracea</name>
    <dbReference type="NCBI Taxonomy" id="1018"/>
    <lineage>
        <taxon>Bacteria</taxon>
        <taxon>Pseudomonadati</taxon>
        <taxon>Bacteroidota</taxon>
        <taxon>Flavobacteriia</taxon>
        <taxon>Flavobacteriales</taxon>
        <taxon>Flavobacteriaceae</taxon>
        <taxon>Capnocytophaga</taxon>
    </lineage>
</organism>
<sequence length="61" mass="6883">MNPRNPIVIIAMILLALGNTIYAVVEYFHNEGGIAQIVSGILFVITFLVVYFETKRKKTKN</sequence>
<accession>A0A7Z9CBH1</accession>
<gene>
    <name evidence="2" type="ORF">NCTC11458_01186</name>
</gene>
<dbReference type="RefSeq" id="WP_053581373.1">
    <property type="nucleotide sequence ID" value="NZ_UYIQ01000001.1"/>
</dbReference>
<name>A0A7Z9CBH1_CAPOC</name>
<evidence type="ECO:0000313" key="2">
    <source>
        <dbReference type="EMBL" id="VDG81891.1"/>
    </source>
</evidence>
<protein>
    <submittedName>
        <fullName evidence="2">Uncharacterized protein</fullName>
    </submittedName>
</protein>
<feature type="transmembrane region" description="Helical" evidence="1">
    <location>
        <begin position="33"/>
        <end position="52"/>
    </location>
</feature>
<evidence type="ECO:0000256" key="1">
    <source>
        <dbReference type="SAM" id="Phobius"/>
    </source>
</evidence>
<proteinExistence type="predicted"/>
<evidence type="ECO:0000313" key="3">
    <source>
        <dbReference type="Proteomes" id="UP000276733"/>
    </source>
</evidence>
<keyword evidence="1" id="KW-0812">Transmembrane</keyword>
<reference evidence="2 3" key="1">
    <citation type="submission" date="2018-11" db="EMBL/GenBank/DDBJ databases">
        <authorList>
            <consortium name="Pathogen Informatics"/>
        </authorList>
    </citation>
    <scope>NUCLEOTIDE SEQUENCE [LARGE SCALE GENOMIC DNA]</scope>
    <source>
        <strain evidence="2 3">NCTC11458</strain>
    </source>
</reference>
<dbReference type="Proteomes" id="UP000276733">
    <property type="component" value="Unassembled WGS sequence"/>
</dbReference>
<dbReference type="AlphaFoldDB" id="A0A7Z9CBH1"/>
<keyword evidence="1" id="KW-0472">Membrane</keyword>